<feature type="chain" id="PRO_5024311520" evidence="1">
    <location>
        <begin position="20"/>
        <end position="281"/>
    </location>
</feature>
<protein>
    <submittedName>
        <fullName evidence="3">Uncharacterized protein</fullName>
    </submittedName>
</protein>
<feature type="signal peptide" evidence="1">
    <location>
        <begin position="1"/>
        <end position="19"/>
    </location>
</feature>
<evidence type="ECO:0000313" key="2">
    <source>
        <dbReference type="Proteomes" id="UP000046395"/>
    </source>
</evidence>
<sequence length="281" mass="31701">MNTFHCTLCIVYLLSCVDGRPVKNFTDGSTFPLLNWGRFLFSEDGIVQSLTNMAKDQPVKASPARHRPWDLNSILQGLGVNLRPHDDGAFDIFEFFDPSKMGLCNRKTCGDIYKFFDKVRTSEFLLNLRTLFSLLRDQEGLDLLRTLLTNPNMLRTFLGNGGSIDDGNDYDTDRVTDLDKLDKPEIAFVVDKTKRPGDYDDYYFDGIPNNSNDEIMTINKPVHDVSIKTINGDATLDETEEVGSGTITTMEMTPRAQVDYYAYYYDTNKQNGSGSSPDIVS</sequence>
<name>A0A5S6R5L8_TRIMR</name>
<proteinExistence type="predicted"/>
<accession>A0A5S6R5L8</accession>
<dbReference type="AlphaFoldDB" id="A0A5S6R5L8"/>
<reference evidence="3" key="1">
    <citation type="submission" date="2019-12" db="UniProtKB">
        <authorList>
            <consortium name="WormBaseParasite"/>
        </authorList>
    </citation>
    <scope>IDENTIFICATION</scope>
</reference>
<evidence type="ECO:0000256" key="1">
    <source>
        <dbReference type="SAM" id="SignalP"/>
    </source>
</evidence>
<dbReference type="Proteomes" id="UP000046395">
    <property type="component" value="Unassembled WGS sequence"/>
</dbReference>
<keyword evidence="1" id="KW-0732">Signal</keyword>
<keyword evidence="2" id="KW-1185">Reference proteome</keyword>
<organism evidence="2 3">
    <name type="scientific">Trichuris muris</name>
    <name type="common">Mouse whipworm</name>
    <dbReference type="NCBI Taxonomy" id="70415"/>
    <lineage>
        <taxon>Eukaryota</taxon>
        <taxon>Metazoa</taxon>
        <taxon>Ecdysozoa</taxon>
        <taxon>Nematoda</taxon>
        <taxon>Enoplea</taxon>
        <taxon>Dorylaimia</taxon>
        <taxon>Trichinellida</taxon>
        <taxon>Trichuridae</taxon>
        <taxon>Trichuris</taxon>
    </lineage>
</organism>
<dbReference type="WBParaSite" id="TMUE_3000014728.1">
    <property type="protein sequence ID" value="TMUE_3000014728.1"/>
    <property type="gene ID" value="WBGene00290531"/>
</dbReference>
<evidence type="ECO:0000313" key="3">
    <source>
        <dbReference type="WBParaSite" id="TMUE_3000014728.1"/>
    </source>
</evidence>